<keyword evidence="2" id="KW-1185">Reference proteome</keyword>
<comment type="caution">
    <text evidence="1">The sequence shown here is derived from an EMBL/GenBank/DDBJ whole genome shotgun (WGS) entry which is preliminary data.</text>
</comment>
<evidence type="ECO:0000313" key="1">
    <source>
        <dbReference type="EMBL" id="GAA0173105.1"/>
    </source>
</evidence>
<gene>
    <name evidence="1" type="ORF">LIER_26790</name>
</gene>
<name>A0AAV3RDB2_LITER</name>
<evidence type="ECO:0000313" key="2">
    <source>
        <dbReference type="Proteomes" id="UP001454036"/>
    </source>
</evidence>
<proteinExistence type="predicted"/>
<dbReference type="AlphaFoldDB" id="A0AAV3RDB2"/>
<reference evidence="1 2" key="1">
    <citation type="submission" date="2024-01" db="EMBL/GenBank/DDBJ databases">
        <title>The complete chloroplast genome sequence of Lithospermum erythrorhizon: insights into the phylogenetic relationship among Boraginaceae species and the maternal lineages of purple gromwells.</title>
        <authorList>
            <person name="Okada T."/>
            <person name="Watanabe K."/>
        </authorList>
    </citation>
    <scope>NUCLEOTIDE SEQUENCE [LARGE SCALE GENOMIC DNA]</scope>
</reference>
<accession>A0AAV3RDB2</accession>
<protein>
    <submittedName>
        <fullName evidence="1">Uncharacterized protein</fullName>
    </submittedName>
</protein>
<dbReference type="EMBL" id="BAABME010008447">
    <property type="protein sequence ID" value="GAA0173105.1"/>
    <property type="molecule type" value="Genomic_DNA"/>
</dbReference>
<dbReference type="Proteomes" id="UP001454036">
    <property type="component" value="Unassembled WGS sequence"/>
</dbReference>
<organism evidence="1 2">
    <name type="scientific">Lithospermum erythrorhizon</name>
    <name type="common">Purple gromwell</name>
    <name type="synonym">Lithospermum officinale var. erythrorhizon</name>
    <dbReference type="NCBI Taxonomy" id="34254"/>
    <lineage>
        <taxon>Eukaryota</taxon>
        <taxon>Viridiplantae</taxon>
        <taxon>Streptophyta</taxon>
        <taxon>Embryophyta</taxon>
        <taxon>Tracheophyta</taxon>
        <taxon>Spermatophyta</taxon>
        <taxon>Magnoliopsida</taxon>
        <taxon>eudicotyledons</taxon>
        <taxon>Gunneridae</taxon>
        <taxon>Pentapetalae</taxon>
        <taxon>asterids</taxon>
        <taxon>lamiids</taxon>
        <taxon>Boraginales</taxon>
        <taxon>Boraginaceae</taxon>
        <taxon>Boraginoideae</taxon>
        <taxon>Lithospermeae</taxon>
        <taxon>Lithospermum</taxon>
    </lineage>
</organism>
<sequence length="84" mass="9502">MQRNLLHETYRNVGNEKLSDDILVPSLVALLPGPIVVNGVRRLLVIGRHRAGGGEIAASRHARPPWIRSQYHFYVCKLPDEHLN</sequence>